<evidence type="ECO:0000256" key="2">
    <source>
        <dbReference type="ARBA" id="ARBA00022723"/>
    </source>
</evidence>
<evidence type="ECO:0000313" key="9">
    <source>
        <dbReference type="EMBL" id="KAK5118806.1"/>
    </source>
</evidence>
<keyword evidence="7" id="KW-0732">Signal</keyword>
<evidence type="ECO:0000256" key="1">
    <source>
        <dbReference type="ARBA" id="ARBA00001973"/>
    </source>
</evidence>
<evidence type="ECO:0000259" key="8">
    <source>
        <dbReference type="Pfam" id="PF03067"/>
    </source>
</evidence>
<feature type="signal peptide" evidence="7">
    <location>
        <begin position="1"/>
        <end position="19"/>
    </location>
</feature>
<feature type="chain" id="PRO_5042936978" description="Chitin-binding type-4 domain-containing protein" evidence="7">
    <location>
        <begin position="20"/>
        <end position="212"/>
    </location>
</feature>
<sequence length="212" mass="23085">MHFTTTLLPTLALFTLTNAHGYFTTPPARQPGPAYQQSCGMQAYYQMSGDINGNIQGLTQTTKNQPDYNPSTCRLWKCKGLKYADNTAHVQKYSPGQVVPMVFDIRAPHTGSANVSIIDITTLDGTVIASNLKKWDVYASTASSIPSDEENFSITMPTTLGSRCAGPGKCAIQLFWDAPSVEQTYESCVDFEMAAAGKRHARDFGVGRGLKD</sequence>
<evidence type="ECO:0000256" key="4">
    <source>
        <dbReference type="ARBA" id="ARBA00023157"/>
    </source>
</evidence>
<reference evidence="9" key="1">
    <citation type="submission" date="2023-08" db="EMBL/GenBank/DDBJ databases">
        <title>Black Yeasts Isolated from many extreme environments.</title>
        <authorList>
            <person name="Coleine C."/>
            <person name="Stajich J.E."/>
            <person name="Selbmann L."/>
        </authorList>
    </citation>
    <scope>NUCLEOTIDE SEQUENCE</scope>
    <source>
        <strain evidence="9">CCFEE 5401</strain>
    </source>
</reference>
<keyword evidence="5" id="KW-0325">Glycoprotein</keyword>
<gene>
    <name evidence="9" type="ORF">LTR62_000015</name>
</gene>
<evidence type="ECO:0000256" key="5">
    <source>
        <dbReference type="ARBA" id="ARBA00023180"/>
    </source>
</evidence>
<protein>
    <recommendedName>
        <fullName evidence="8">Chitin-binding type-4 domain-containing protein</fullName>
    </recommendedName>
</protein>
<dbReference type="Gene3D" id="2.70.50.70">
    <property type="match status" value="1"/>
</dbReference>
<accession>A0AAN7TXC7</accession>
<comment type="caution">
    <text evidence="9">The sequence shown here is derived from an EMBL/GenBank/DDBJ whole genome shotgun (WGS) entry which is preliminary data.</text>
</comment>
<dbReference type="InterPro" id="IPR052282">
    <property type="entry name" value="Starch-active_LPMO"/>
</dbReference>
<dbReference type="PANTHER" id="PTHR36575:SF2">
    <property type="entry name" value="CHITIN-BINDING TYPE-4 DOMAIN-CONTAINING PROTEIN-RELATED"/>
    <property type="match status" value="1"/>
</dbReference>
<dbReference type="InterPro" id="IPR004302">
    <property type="entry name" value="Cellulose/chitin-bd_N"/>
</dbReference>
<comment type="similarity">
    <text evidence="6">Belongs to the polysaccharide monooxygenase AA13 family.</text>
</comment>
<dbReference type="Pfam" id="PF03067">
    <property type="entry name" value="LPMO_10"/>
    <property type="match status" value="1"/>
</dbReference>
<evidence type="ECO:0000256" key="3">
    <source>
        <dbReference type="ARBA" id="ARBA00023008"/>
    </source>
</evidence>
<keyword evidence="4" id="KW-1015">Disulfide bond</keyword>
<dbReference type="GO" id="GO:0046872">
    <property type="term" value="F:metal ion binding"/>
    <property type="evidence" value="ECO:0007669"/>
    <property type="project" value="UniProtKB-KW"/>
</dbReference>
<feature type="domain" description="Chitin-binding type-4" evidence="8">
    <location>
        <begin position="20"/>
        <end position="191"/>
    </location>
</feature>
<dbReference type="PANTHER" id="PTHR36575">
    <property type="entry name" value="BINDING PROTEIN, PUTATIVE (AFU_ORTHOLOGUE AFUA_1G14430)-RELATED"/>
    <property type="match status" value="1"/>
</dbReference>
<name>A0AAN7TXC7_9PEZI</name>
<comment type="cofactor">
    <cofactor evidence="1">
        <name>Cu(2+)</name>
        <dbReference type="ChEBI" id="CHEBI:29036"/>
    </cofactor>
</comment>
<organism evidence="9 10">
    <name type="scientific">Meristemomyces frigidus</name>
    <dbReference type="NCBI Taxonomy" id="1508187"/>
    <lineage>
        <taxon>Eukaryota</taxon>
        <taxon>Fungi</taxon>
        <taxon>Dikarya</taxon>
        <taxon>Ascomycota</taxon>
        <taxon>Pezizomycotina</taxon>
        <taxon>Dothideomycetes</taxon>
        <taxon>Dothideomycetidae</taxon>
        <taxon>Mycosphaerellales</taxon>
        <taxon>Teratosphaeriaceae</taxon>
        <taxon>Meristemomyces</taxon>
    </lineage>
</organism>
<keyword evidence="2" id="KW-0479">Metal-binding</keyword>
<keyword evidence="3" id="KW-0186">Copper</keyword>
<dbReference type="EMBL" id="JAVRRL010000001">
    <property type="protein sequence ID" value="KAK5118806.1"/>
    <property type="molecule type" value="Genomic_DNA"/>
</dbReference>
<evidence type="ECO:0000256" key="7">
    <source>
        <dbReference type="SAM" id="SignalP"/>
    </source>
</evidence>
<proteinExistence type="inferred from homology"/>
<dbReference type="Proteomes" id="UP001310890">
    <property type="component" value="Unassembled WGS sequence"/>
</dbReference>
<dbReference type="AlphaFoldDB" id="A0AAN7TXC7"/>
<evidence type="ECO:0000256" key="6">
    <source>
        <dbReference type="ARBA" id="ARBA00034311"/>
    </source>
</evidence>
<evidence type="ECO:0000313" key="10">
    <source>
        <dbReference type="Proteomes" id="UP001310890"/>
    </source>
</evidence>